<evidence type="ECO:0000256" key="5">
    <source>
        <dbReference type="ARBA" id="ARBA00022989"/>
    </source>
</evidence>
<keyword evidence="9" id="KW-0119">Carbohydrate metabolism</keyword>
<evidence type="ECO:0000256" key="3">
    <source>
        <dbReference type="ARBA" id="ARBA00022679"/>
    </source>
</evidence>
<evidence type="ECO:0000313" key="10">
    <source>
        <dbReference type="EMBL" id="KAL3875989.1"/>
    </source>
</evidence>
<evidence type="ECO:0000256" key="9">
    <source>
        <dbReference type="RuleBase" id="RU364020"/>
    </source>
</evidence>
<keyword evidence="4" id="KW-0812">Transmembrane</keyword>
<keyword evidence="8 9" id="KW-0325">Glycoprotein</keyword>
<dbReference type="EMBL" id="JBJQND010000005">
    <property type="protein sequence ID" value="KAL3875989.1"/>
    <property type="molecule type" value="Genomic_DNA"/>
</dbReference>
<dbReference type="PANTHER" id="PTHR12137">
    <property type="entry name" value="CARBOHYDRATE SULFOTRANSFERASE"/>
    <property type="match status" value="1"/>
</dbReference>
<dbReference type="AlphaFoldDB" id="A0ABD3WPT0"/>
<dbReference type="PANTHER" id="PTHR12137:SF54">
    <property type="entry name" value="CARBOHYDRATE SULFOTRANSFERASE"/>
    <property type="match status" value="1"/>
</dbReference>
<comment type="subcellular location">
    <subcellularLocation>
        <location evidence="1 9">Golgi apparatus membrane</location>
        <topology evidence="1 9">Single-pass type II membrane protein</topology>
    </subcellularLocation>
</comment>
<dbReference type="EC" id="2.8.2.-" evidence="9"/>
<dbReference type="InterPro" id="IPR005331">
    <property type="entry name" value="Sulfotransferase"/>
</dbReference>
<evidence type="ECO:0000256" key="4">
    <source>
        <dbReference type="ARBA" id="ARBA00022692"/>
    </source>
</evidence>
<organism evidence="10 11">
    <name type="scientific">Sinanodonta woodiana</name>
    <name type="common">Chinese pond mussel</name>
    <name type="synonym">Anodonta woodiana</name>
    <dbReference type="NCBI Taxonomy" id="1069815"/>
    <lineage>
        <taxon>Eukaryota</taxon>
        <taxon>Metazoa</taxon>
        <taxon>Spiralia</taxon>
        <taxon>Lophotrochozoa</taxon>
        <taxon>Mollusca</taxon>
        <taxon>Bivalvia</taxon>
        <taxon>Autobranchia</taxon>
        <taxon>Heteroconchia</taxon>
        <taxon>Palaeoheterodonta</taxon>
        <taxon>Unionida</taxon>
        <taxon>Unionoidea</taxon>
        <taxon>Unionidae</taxon>
        <taxon>Unioninae</taxon>
        <taxon>Sinanodonta</taxon>
    </lineage>
</organism>
<dbReference type="InterPro" id="IPR018011">
    <property type="entry name" value="Carb_sulfotrans_8-10"/>
</dbReference>
<evidence type="ECO:0000256" key="1">
    <source>
        <dbReference type="ARBA" id="ARBA00004323"/>
    </source>
</evidence>
<accession>A0ABD3WPT0</accession>
<sequence length="453" mass="53039">MRQWNASRIRRMMQVTGYSSIVAIFLLAFFVQRHPEAVVGDKTAGRVEVKKIPWESLSDNVIEEETSSENKQGKFQLAHATLVSYATEAETKSIFHANSSEHIHVLEERKIRMDEFCRKNINTGGAMTEISGYKPANFSYCIVQKAGCTLYIRILKYLNGESKYRKSPLDITKFQTHYLNSKFFVHFNMKHQGDFDFVMNSFRSLTVRNPYTRLWSAYIDKFILPDFWSTKGKEIIRRIRHNATTEALRCGKDVTFSEFVQYIILTNGSLVSWNQDKHWLPASDLCDPCRFKPHLIGKQETFLPDLIITLQHLKLESMLTFINSVNPTEFEIKDEIDYNFRIFPLHAKCTNKLELAKRIWTAFQFNGYLPLKAKFPDNVESQRLSASSFYRLILDERKKINTTKEDIKRQRIGSLKNAYLNLSKDQIWSLKHLYHKDFEAFGYDENPDYLPSY</sequence>
<dbReference type="GO" id="GO:0008146">
    <property type="term" value="F:sulfotransferase activity"/>
    <property type="evidence" value="ECO:0007669"/>
    <property type="project" value="UniProtKB-ARBA"/>
</dbReference>
<keyword evidence="3 9" id="KW-0808">Transferase</keyword>
<evidence type="ECO:0000256" key="8">
    <source>
        <dbReference type="ARBA" id="ARBA00023180"/>
    </source>
</evidence>
<gene>
    <name evidence="10" type="ORF">ACJMK2_033881</name>
</gene>
<name>A0ABD3WPT0_SINWO</name>
<keyword evidence="11" id="KW-1185">Reference proteome</keyword>
<comment type="caution">
    <text evidence="10">The sequence shown here is derived from an EMBL/GenBank/DDBJ whole genome shotgun (WGS) entry which is preliminary data.</text>
</comment>
<reference evidence="10 11" key="1">
    <citation type="submission" date="2024-11" db="EMBL/GenBank/DDBJ databases">
        <title>Chromosome-level genome assembly of the freshwater bivalve Anodonta woodiana.</title>
        <authorList>
            <person name="Chen X."/>
        </authorList>
    </citation>
    <scope>NUCLEOTIDE SEQUENCE [LARGE SCALE GENOMIC DNA]</scope>
    <source>
        <strain evidence="10">MN2024</strain>
        <tissue evidence="10">Gills</tissue>
    </source>
</reference>
<evidence type="ECO:0000313" key="11">
    <source>
        <dbReference type="Proteomes" id="UP001634394"/>
    </source>
</evidence>
<keyword evidence="5" id="KW-1133">Transmembrane helix</keyword>
<dbReference type="GO" id="GO:0000139">
    <property type="term" value="C:Golgi membrane"/>
    <property type="evidence" value="ECO:0007669"/>
    <property type="project" value="UniProtKB-SubCell"/>
</dbReference>
<dbReference type="Proteomes" id="UP001634394">
    <property type="component" value="Unassembled WGS sequence"/>
</dbReference>
<keyword evidence="9" id="KW-0735">Signal-anchor</keyword>
<evidence type="ECO:0000256" key="6">
    <source>
        <dbReference type="ARBA" id="ARBA00023034"/>
    </source>
</evidence>
<evidence type="ECO:0000256" key="2">
    <source>
        <dbReference type="ARBA" id="ARBA00006339"/>
    </source>
</evidence>
<comment type="similarity">
    <text evidence="2 9">Belongs to the sulfotransferase 2 family.</text>
</comment>
<keyword evidence="7" id="KW-0472">Membrane</keyword>
<proteinExistence type="inferred from homology"/>
<keyword evidence="6 9" id="KW-0333">Golgi apparatus</keyword>
<protein>
    <recommendedName>
        <fullName evidence="9">Carbohydrate sulfotransferase</fullName>
        <ecNumber evidence="9">2.8.2.-</ecNumber>
    </recommendedName>
</protein>
<dbReference type="Pfam" id="PF03567">
    <property type="entry name" value="Sulfotransfer_2"/>
    <property type="match status" value="1"/>
</dbReference>
<evidence type="ECO:0000256" key="7">
    <source>
        <dbReference type="ARBA" id="ARBA00023136"/>
    </source>
</evidence>